<evidence type="ECO:0000259" key="2">
    <source>
        <dbReference type="Pfam" id="PF13843"/>
    </source>
</evidence>
<dbReference type="InterPro" id="IPR029526">
    <property type="entry name" value="PGBD"/>
</dbReference>
<evidence type="ECO:0000313" key="4">
    <source>
        <dbReference type="Proteomes" id="UP001458880"/>
    </source>
</evidence>
<comment type="caution">
    <text evidence="3">The sequence shown here is derived from an EMBL/GenBank/DDBJ whole genome shotgun (WGS) entry which is preliminary data.</text>
</comment>
<feature type="transmembrane region" description="Helical" evidence="1">
    <location>
        <begin position="143"/>
        <end position="167"/>
    </location>
</feature>
<dbReference type="PANTHER" id="PTHR46599:SF6">
    <property type="entry name" value="DUAL SPECIFICITY PHOSPHATASE 26"/>
    <property type="match status" value="1"/>
</dbReference>
<sequence>MKSLAFLLFDKREQKKKNKWQIPVPQQLKNIKHRDEKSSVFAFRQEGTMVSYVPKKGKNVILISSLHFDAAIDEESGNHNKPGSISFYNQTKGGVDTVDKLCATYNVARGTRRWPMVIFFAMLNVAGINAQIVFAGGTRRWPMVIFFAMLNVAGINAQIVFAGNGGVITNRRMFLRQPAKDLVHEQMIQRVSNKKLPTSLHSRLLQVTTPSTSKTHENDENIRKRKLCAPCQKDKQRKNTKYCCRKCGQYLCLGHVVITCNSCYDQFS</sequence>
<reference evidence="3 4" key="1">
    <citation type="journal article" date="2024" name="BMC Genomics">
        <title>De novo assembly and annotation of Popillia japonica's genome with initial clues to its potential as an invasive pest.</title>
        <authorList>
            <person name="Cucini C."/>
            <person name="Boschi S."/>
            <person name="Funari R."/>
            <person name="Cardaioli E."/>
            <person name="Iannotti N."/>
            <person name="Marturano G."/>
            <person name="Paoli F."/>
            <person name="Bruttini M."/>
            <person name="Carapelli A."/>
            <person name="Frati F."/>
            <person name="Nardi F."/>
        </authorList>
    </citation>
    <scope>NUCLEOTIDE SEQUENCE [LARGE SCALE GENOMIC DNA]</scope>
    <source>
        <strain evidence="3">DMR45628</strain>
    </source>
</reference>
<gene>
    <name evidence="3" type="ORF">QE152_g16051</name>
</gene>
<keyword evidence="4" id="KW-1185">Reference proteome</keyword>
<dbReference type="AlphaFoldDB" id="A0AAW1L3A6"/>
<feature type="domain" description="PiggyBac transposable element-derived protein" evidence="2">
    <location>
        <begin position="17"/>
        <end position="130"/>
    </location>
</feature>
<evidence type="ECO:0000313" key="3">
    <source>
        <dbReference type="EMBL" id="KAK9729110.1"/>
    </source>
</evidence>
<keyword evidence="1" id="KW-1133">Transmembrane helix</keyword>
<accession>A0AAW1L3A6</accession>
<organism evidence="3 4">
    <name type="scientific">Popillia japonica</name>
    <name type="common">Japanese beetle</name>
    <dbReference type="NCBI Taxonomy" id="7064"/>
    <lineage>
        <taxon>Eukaryota</taxon>
        <taxon>Metazoa</taxon>
        <taxon>Ecdysozoa</taxon>
        <taxon>Arthropoda</taxon>
        <taxon>Hexapoda</taxon>
        <taxon>Insecta</taxon>
        <taxon>Pterygota</taxon>
        <taxon>Neoptera</taxon>
        <taxon>Endopterygota</taxon>
        <taxon>Coleoptera</taxon>
        <taxon>Polyphaga</taxon>
        <taxon>Scarabaeiformia</taxon>
        <taxon>Scarabaeidae</taxon>
        <taxon>Rutelinae</taxon>
        <taxon>Popillia</taxon>
    </lineage>
</organism>
<dbReference type="Pfam" id="PF13843">
    <property type="entry name" value="DDE_Tnp_1_7"/>
    <property type="match status" value="1"/>
</dbReference>
<keyword evidence="1" id="KW-0812">Transmembrane</keyword>
<proteinExistence type="predicted"/>
<feature type="transmembrane region" description="Helical" evidence="1">
    <location>
        <begin position="117"/>
        <end position="137"/>
    </location>
</feature>
<keyword evidence="1" id="KW-0472">Membrane</keyword>
<name>A0AAW1L3A6_POPJA</name>
<protein>
    <submittedName>
        <fullName evidence="3">Transposase IS4</fullName>
    </submittedName>
</protein>
<dbReference type="Proteomes" id="UP001458880">
    <property type="component" value="Unassembled WGS sequence"/>
</dbReference>
<dbReference type="PANTHER" id="PTHR46599">
    <property type="entry name" value="PIGGYBAC TRANSPOSABLE ELEMENT-DERIVED PROTEIN 4"/>
    <property type="match status" value="1"/>
</dbReference>
<dbReference type="EMBL" id="JASPKY010000163">
    <property type="protein sequence ID" value="KAK9729110.1"/>
    <property type="molecule type" value="Genomic_DNA"/>
</dbReference>
<evidence type="ECO:0000256" key="1">
    <source>
        <dbReference type="SAM" id="Phobius"/>
    </source>
</evidence>